<evidence type="ECO:0000313" key="2">
    <source>
        <dbReference type="EMBL" id="MCU5777409.1"/>
    </source>
</evidence>
<dbReference type="PANTHER" id="PTHR39158">
    <property type="entry name" value="OS08G0560600 PROTEIN"/>
    <property type="match status" value="1"/>
</dbReference>
<sequence length="123" mass="14048">MWFIDQLVEQHIREAQASGELDNLPGQGKPLILDDDSHVAPELRAAYRLLKNSGYLPPELEMKREAIELDCLLQSLDPADDRYQSHVKRLRLLEIKLTQAGLSTAFLNGEYRNHVKQRLAGDK</sequence>
<dbReference type="EMBL" id="JAODIM010000039">
    <property type="protein sequence ID" value="MCU5777409.1"/>
    <property type="molecule type" value="Genomic_DNA"/>
</dbReference>
<proteinExistence type="predicted"/>
<dbReference type="Pfam" id="PF09350">
    <property type="entry name" value="DJC28_CD"/>
    <property type="match status" value="1"/>
</dbReference>
<dbReference type="PANTHER" id="PTHR39158:SF1">
    <property type="entry name" value="DNAJ HOMOLOG SUBFAMILY C MEMBER 28"/>
    <property type="match status" value="1"/>
</dbReference>
<gene>
    <name evidence="2" type="ORF">N5923_07900</name>
</gene>
<evidence type="ECO:0000313" key="3">
    <source>
        <dbReference type="Proteomes" id="UP001064262"/>
    </source>
</evidence>
<dbReference type="AlphaFoldDB" id="A0A9J6PGH0"/>
<dbReference type="Proteomes" id="UP001064262">
    <property type="component" value="Unassembled WGS sequence"/>
</dbReference>
<reference evidence="2" key="1">
    <citation type="submission" date="2022-09" db="EMBL/GenBank/DDBJ databases">
        <title>Winslowiella arboricola sp. nov., isolated from bleeding cankers on broadleaf hosts.</title>
        <authorList>
            <person name="Brady C."/>
            <person name="Kaur S."/>
            <person name="Crampton B."/>
            <person name="Maddock D."/>
            <person name="Arnold D."/>
            <person name="Denman S."/>
        </authorList>
    </citation>
    <scope>NUCLEOTIDE SEQUENCE</scope>
    <source>
        <strain evidence="2">BAC 15a-03b</strain>
    </source>
</reference>
<accession>A0A9J6PGH0</accession>
<dbReference type="InterPro" id="IPR052573">
    <property type="entry name" value="DnaJ_C_subfamily_28"/>
</dbReference>
<dbReference type="RefSeq" id="WP_267140880.1">
    <property type="nucleotide sequence ID" value="NZ_JAODIL010000045.1"/>
</dbReference>
<evidence type="ECO:0000259" key="1">
    <source>
        <dbReference type="Pfam" id="PF09350"/>
    </source>
</evidence>
<dbReference type="InterPro" id="IPR018961">
    <property type="entry name" value="DnaJ_homolog_subfam-C_membr-28"/>
</dbReference>
<comment type="caution">
    <text evidence="2">The sequence shown here is derived from an EMBL/GenBank/DDBJ whole genome shotgun (WGS) entry which is preliminary data.</text>
</comment>
<organism evidence="2 3">
    <name type="scientific">Winslowiella arboricola</name>
    <dbReference type="NCBI Taxonomy" id="2978220"/>
    <lineage>
        <taxon>Bacteria</taxon>
        <taxon>Pseudomonadati</taxon>
        <taxon>Pseudomonadota</taxon>
        <taxon>Gammaproteobacteria</taxon>
        <taxon>Enterobacterales</taxon>
        <taxon>Erwiniaceae</taxon>
        <taxon>Winslowiella</taxon>
    </lineage>
</organism>
<feature type="domain" description="DnaJ homologue subfamily C member 28 conserved" evidence="1">
    <location>
        <begin position="7"/>
        <end position="70"/>
    </location>
</feature>
<protein>
    <submittedName>
        <fullName evidence="2">DUF1992 domain-containing protein</fullName>
    </submittedName>
</protein>
<name>A0A9J6PGH0_9GAMM</name>
<keyword evidence="3" id="KW-1185">Reference proteome</keyword>
<dbReference type="NCBIfam" id="NF007572">
    <property type="entry name" value="PRK10203.1"/>
    <property type="match status" value="1"/>
</dbReference>